<dbReference type="InterPro" id="IPR023210">
    <property type="entry name" value="NADP_OxRdtase_dom"/>
</dbReference>
<dbReference type="AlphaFoldDB" id="A0AAD7AAZ8"/>
<dbReference type="InterPro" id="IPR050523">
    <property type="entry name" value="AKR_Detox_Biosynth"/>
</dbReference>
<accession>A0AAD7AAZ8</accession>
<comment type="caution">
    <text evidence="3">The sequence shown here is derived from an EMBL/GenBank/DDBJ whole genome shotgun (WGS) entry which is preliminary data.</text>
</comment>
<sequence length="133" mass="14715">TANIYSNGESEKILGKFLKTARLIYNILQHNFVIVTKARFILAHNDLSVMSGWQLMNKLECVNQGGLSHGTLFSQVKGSLERLGTTYIDVLVISGDQNIPVPETMKALHDLVHKVRYRGTSVPPTSTCGSSRK</sequence>
<dbReference type="Proteomes" id="UP001218218">
    <property type="component" value="Unassembled WGS sequence"/>
</dbReference>
<dbReference type="PANTHER" id="PTHR43364">
    <property type="entry name" value="NADH-SPECIFIC METHYLGLYOXAL REDUCTASE-RELATED"/>
    <property type="match status" value="1"/>
</dbReference>
<dbReference type="EMBL" id="JARIHO010000011">
    <property type="protein sequence ID" value="KAJ7353687.1"/>
    <property type="molecule type" value="Genomic_DNA"/>
</dbReference>
<evidence type="ECO:0000256" key="1">
    <source>
        <dbReference type="ARBA" id="ARBA00023002"/>
    </source>
</evidence>
<evidence type="ECO:0000313" key="3">
    <source>
        <dbReference type="EMBL" id="KAJ7353687.1"/>
    </source>
</evidence>
<dbReference type="InterPro" id="IPR036812">
    <property type="entry name" value="NAD(P)_OxRdtase_dom_sf"/>
</dbReference>
<proteinExistence type="predicted"/>
<gene>
    <name evidence="3" type="ORF">DFH08DRAFT_692002</name>
</gene>
<reference evidence="3" key="1">
    <citation type="submission" date="2023-03" db="EMBL/GenBank/DDBJ databases">
        <title>Massive genome expansion in bonnet fungi (Mycena s.s.) driven by repeated elements and novel gene families across ecological guilds.</title>
        <authorList>
            <consortium name="Lawrence Berkeley National Laboratory"/>
            <person name="Harder C.B."/>
            <person name="Miyauchi S."/>
            <person name="Viragh M."/>
            <person name="Kuo A."/>
            <person name="Thoen E."/>
            <person name="Andreopoulos B."/>
            <person name="Lu D."/>
            <person name="Skrede I."/>
            <person name="Drula E."/>
            <person name="Henrissat B."/>
            <person name="Morin E."/>
            <person name="Kohler A."/>
            <person name="Barry K."/>
            <person name="LaButti K."/>
            <person name="Morin E."/>
            <person name="Salamov A."/>
            <person name="Lipzen A."/>
            <person name="Mereny Z."/>
            <person name="Hegedus B."/>
            <person name="Baldrian P."/>
            <person name="Stursova M."/>
            <person name="Weitz H."/>
            <person name="Taylor A."/>
            <person name="Grigoriev I.V."/>
            <person name="Nagy L.G."/>
            <person name="Martin F."/>
            <person name="Kauserud H."/>
        </authorList>
    </citation>
    <scope>NUCLEOTIDE SEQUENCE</scope>
    <source>
        <strain evidence="3">CBHHK002</strain>
    </source>
</reference>
<dbReference type="PANTHER" id="PTHR43364:SF4">
    <property type="entry name" value="NAD(P)-LINKED OXIDOREDUCTASE SUPERFAMILY PROTEIN"/>
    <property type="match status" value="1"/>
</dbReference>
<dbReference type="GO" id="GO:0016491">
    <property type="term" value="F:oxidoreductase activity"/>
    <property type="evidence" value="ECO:0007669"/>
    <property type="project" value="UniProtKB-KW"/>
</dbReference>
<keyword evidence="4" id="KW-1185">Reference proteome</keyword>
<dbReference type="Pfam" id="PF00248">
    <property type="entry name" value="Aldo_ket_red"/>
    <property type="match status" value="1"/>
</dbReference>
<keyword evidence="1" id="KW-0560">Oxidoreductase</keyword>
<evidence type="ECO:0000313" key="4">
    <source>
        <dbReference type="Proteomes" id="UP001218218"/>
    </source>
</evidence>
<protein>
    <submittedName>
        <fullName evidence="3">NADP-dependent oxidoreductase domain-containing protein</fullName>
    </submittedName>
</protein>
<feature type="domain" description="NADP-dependent oxidoreductase" evidence="2">
    <location>
        <begin position="1"/>
        <end position="122"/>
    </location>
</feature>
<evidence type="ECO:0000259" key="2">
    <source>
        <dbReference type="Pfam" id="PF00248"/>
    </source>
</evidence>
<dbReference type="Gene3D" id="3.20.20.100">
    <property type="entry name" value="NADP-dependent oxidoreductase domain"/>
    <property type="match status" value="1"/>
</dbReference>
<name>A0AAD7AAZ8_9AGAR</name>
<dbReference type="SUPFAM" id="SSF51430">
    <property type="entry name" value="NAD(P)-linked oxidoreductase"/>
    <property type="match status" value="1"/>
</dbReference>
<feature type="non-terminal residue" evidence="3">
    <location>
        <position position="133"/>
    </location>
</feature>
<organism evidence="3 4">
    <name type="scientific">Mycena albidolilacea</name>
    <dbReference type="NCBI Taxonomy" id="1033008"/>
    <lineage>
        <taxon>Eukaryota</taxon>
        <taxon>Fungi</taxon>
        <taxon>Dikarya</taxon>
        <taxon>Basidiomycota</taxon>
        <taxon>Agaricomycotina</taxon>
        <taxon>Agaricomycetes</taxon>
        <taxon>Agaricomycetidae</taxon>
        <taxon>Agaricales</taxon>
        <taxon>Marasmiineae</taxon>
        <taxon>Mycenaceae</taxon>
        <taxon>Mycena</taxon>
    </lineage>
</organism>